<keyword evidence="3" id="KW-0560">Oxidoreductase</keyword>
<dbReference type="PANTHER" id="PTHR11592:SF134">
    <property type="entry name" value="PHOSPHOLIPID HYDROPEROXIDE GLUTATHIONE PEROXIDASE"/>
    <property type="match status" value="1"/>
</dbReference>
<protein>
    <submittedName>
        <fullName evidence="4">Phospholipid hydroperoxide glutathione peroxidase</fullName>
    </submittedName>
</protein>
<evidence type="ECO:0000256" key="2">
    <source>
        <dbReference type="ARBA" id="ARBA00022559"/>
    </source>
</evidence>
<dbReference type="PANTHER" id="PTHR11592">
    <property type="entry name" value="GLUTATHIONE PEROXIDASE"/>
    <property type="match status" value="1"/>
</dbReference>
<evidence type="ECO:0000256" key="1">
    <source>
        <dbReference type="ARBA" id="ARBA00006926"/>
    </source>
</evidence>
<keyword evidence="5" id="KW-1185">Reference proteome</keyword>
<dbReference type="PIRSF" id="PIRSF000303">
    <property type="entry name" value="Glutathion_perox"/>
    <property type="match status" value="1"/>
</dbReference>
<keyword evidence="2 4" id="KW-0575">Peroxidase</keyword>
<dbReference type="EMBL" id="MNPL01000162">
    <property type="protein sequence ID" value="OQR80266.1"/>
    <property type="molecule type" value="Genomic_DNA"/>
</dbReference>
<comment type="caution">
    <text evidence="4">The sequence shown here is derived from an EMBL/GenBank/DDBJ whole genome shotgun (WGS) entry which is preliminary data.</text>
</comment>
<dbReference type="InterPro" id="IPR000889">
    <property type="entry name" value="Glutathione_peroxidase"/>
</dbReference>
<dbReference type="PROSITE" id="PS51355">
    <property type="entry name" value="GLUTATHIONE_PEROXID_3"/>
    <property type="match status" value="1"/>
</dbReference>
<dbReference type="GO" id="GO:0006979">
    <property type="term" value="P:response to oxidative stress"/>
    <property type="evidence" value="ECO:0007669"/>
    <property type="project" value="InterPro"/>
</dbReference>
<name>A0A1V9Y3D9_9ACAR</name>
<reference evidence="4 5" key="1">
    <citation type="journal article" date="2017" name="Gigascience">
        <title>Draft genome of the honey bee ectoparasitic mite, Tropilaelaps mercedesae, is shaped by the parasitic life history.</title>
        <authorList>
            <person name="Dong X."/>
            <person name="Armstrong S.D."/>
            <person name="Xia D."/>
            <person name="Makepeace B.L."/>
            <person name="Darby A.C."/>
            <person name="Kadowaki T."/>
        </authorList>
    </citation>
    <scope>NUCLEOTIDE SEQUENCE [LARGE SCALE GENOMIC DNA]</scope>
    <source>
        <strain evidence="4">Wuxi-XJTLU</strain>
    </source>
</reference>
<gene>
    <name evidence="4" type="ORF">BIW11_05177</name>
</gene>
<accession>A0A1V9Y3D9</accession>
<evidence type="ECO:0000256" key="3">
    <source>
        <dbReference type="ARBA" id="ARBA00023002"/>
    </source>
</evidence>
<dbReference type="OrthoDB" id="446890at2759"/>
<proteinExistence type="inferred from homology"/>
<evidence type="ECO:0000313" key="4">
    <source>
        <dbReference type="EMBL" id="OQR80266.1"/>
    </source>
</evidence>
<dbReference type="Pfam" id="PF00255">
    <property type="entry name" value="GSHPx"/>
    <property type="match status" value="1"/>
</dbReference>
<dbReference type="Proteomes" id="UP000192247">
    <property type="component" value="Unassembled WGS sequence"/>
</dbReference>
<evidence type="ECO:0000313" key="5">
    <source>
        <dbReference type="Proteomes" id="UP000192247"/>
    </source>
</evidence>
<sequence length="134" mass="15699">MDVNWKEAKSIYEFHALDIDGNDVHLEKYRYVYRRYTHRGKQGVKFDMFAKINVNGKDAHPLWKYLKSKQSAFLFNTIKWNFSKFLINEEGQPIKRYGLTVNPFSNDLEQDLDKYFAKPPSGSLESDRLPAAAS</sequence>
<dbReference type="GO" id="GO:0004601">
    <property type="term" value="F:peroxidase activity"/>
    <property type="evidence" value="ECO:0007669"/>
    <property type="project" value="UniProtKB-KW"/>
</dbReference>
<dbReference type="STRING" id="418985.A0A1V9Y3D9"/>
<dbReference type="Gene3D" id="3.40.30.10">
    <property type="entry name" value="Glutaredoxin"/>
    <property type="match status" value="1"/>
</dbReference>
<dbReference type="AlphaFoldDB" id="A0A1V9Y3D9"/>
<dbReference type="SUPFAM" id="SSF52833">
    <property type="entry name" value="Thioredoxin-like"/>
    <property type="match status" value="1"/>
</dbReference>
<dbReference type="InParanoid" id="A0A1V9Y3D9"/>
<organism evidence="4 5">
    <name type="scientific">Tropilaelaps mercedesae</name>
    <dbReference type="NCBI Taxonomy" id="418985"/>
    <lineage>
        <taxon>Eukaryota</taxon>
        <taxon>Metazoa</taxon>
        <taxon>Ecdysozoa</taxon>
        <taxon>Arthropoda</taxon>
        <taxon>Chelicerata</taxon>
        <taxon>Arachnida</taxon>
        <taxon>Acari</taxon>
        <taxon>Parasitiformes</taxon>
        <taxon>Mesostigmata</taxon>
        <taxon>Gamasina</taxon>
        <taxon>Dermanyssoidea</taxon>
        <taxon>Laelapidae</taxon>
        <taxon>Tropilaelaps</taxon>
    </lineage>
</organism>
<comment type="similarity">
    <text evidence="1">Belongs to the glutathione peroxidase family.</text>
</comment>
<dbReference type="InterPro" id="IPR036249">
    <property type="entry name" value="Thioredoxin-like_sf"/>
</dbReference>